<name>A0A366HUW5_9BACT</name>
<dbReference type="RefSeq" id="WP_113956265.1">
    <property type="nucleotide sequence ID" value="NZ_QNRR01000001.1"/>
</dbReference>
<dbReference type="InterPro" id="IPR039426">
    <property type="entry name" value="TonB-dep_rcpt-like"/>
</dbReference>
<protein>
    <submittedName>
        <fullName evidence="8">TonB-dependent receptor-like protein</fullName>
    </submittedName>
</protein>
<dbReference type="SUPFAM" id="SSF56935">
    <property type="entry name" value="Porins"/>
    <property type="match status" value="1"/>
</dbReference>
<dbReference type="GO" id="GO:0009279">
    <property type="term" value="C:cell outer membrane"/>
    <property type="evidence" value="ECO:0007669"/>
    <property type="project" value="UniProtKB-SubCell"/>
</dbReference>
<keyword evidence="9" id="KW-1185">Reference proteome</keyword>
<comment type="caution">
    <text evidence="8">The sequence shown here is derived from an EMBL/GenBank/DDBJ whole genome shotgun (WGS) entry which is preliminary data.</text>
</comment>
<evidence type="ECO:0000313" key="9">
    <source>
        <dbReference type="Proteomes" id="UP000253426"/>
    </source>
</evidence>
<dbReference type="OrthoDB" id="127311at2"/>
<accession>A0A366HUW5</accession>
<evidence type="ECO:0000256" key="7">
    <source>
        <dbReference type="PROSITE-ProRule" id="PRU01360"/>
    </source>
</evidence>
<keyword evidence="3 7" id="KW-1134">Transmembrane beta strand</keyword>
<keyword evidence="5 7" id="KW-0472">Membrane</keyword>
<evidence type="ECO:0000256" key="2">
    <source>
        <dbReference type="ARBA" id="ARBA00022448"/>
    </source>
</evidence>
<dbReference type="PROSITE" id="PS52016">
    <property type="entry name" value="TONB_DEPENDENT_REC_3"/>
    <property type="match status" value="1"/>
</dbReference>
<keyword evidence="4 7" id="KW-0812">Transmembrane</keyword>
<dbReference type="AlphaFoldDB" id="A0A366HUW5"/>
<evidence type="ECO:0000256" key="6">
    <source>
        <dbReference type="ARBA" id="ARBA00023237"/>
    </source>
</evidence>
<dbReference type="EMBL" id="QNRR01000001">
    <property type="protein sequence ID" value="RBP47324.1"/>
    <property type="molecule type" value="Genomic_DNA"/>
</dbReference>
<gene>
    <name evidence="8" type="ORF">DES53_101121</name>
</gene>
<evidence type="ECO:0000256" key="5">
    <source>
        <dbReference type="ARBA" id="ARBA00023136"/>
    </source>
</evidence>
<proteinExistence type="inferred from homology"/>
<evidence type="ECO:0000256" key="1">
    <source>
        <dbReference type="ARBA" id="ARBA00004571"/>
    </source>
</evidence>
<keyword evidence="6 7" id="KW-0998">Cell outer membrane</keyword>
<keyword evidence="2 7" id="KW-0813">Transport</keyword>
<dbReference type="Gene3D" id="2.40.170.20">
    <property type="entry name" value="TonB-dependent receptor, beta-barrel domain"/>
    <property type="match status" value="1"/>
</dbReference>
<evidence type="ECO:0000256" key="4">
    <source>
        <dbReference type="ARBA" id="ARBA00022692"/>
    </source>
</evidence>
<evidence type="ECO:0000256" key="3">
    <source>
        <dbReference type="ARBA" id="ARBA00022452"/>
    </source>
</evidence>
<comment type="similarity">
    <text evidence="7">Belongs to the TonB-dependent receptor family.</text>
</comment>
<sequence>MTDHVASNVAVGWRARNWSIALYATNLTEEEYYTNMNTDVRTGAPGAPREFGVRVGVKF</sequence>
<reference evidence="8 9" key="1">
    <citation type="submission" date="2018-06" db="EMBL/GenBank/DDBJ databases">
        <title>Genomic Encyclopedia of Type Strains, Phase IV (KMG-IV): sequencing the most valuable type-strain genomes for metagenomic binning, comparative biology and taxonomic classification.</title>
        <authorList>
            <person name="Goeker M."/>
        </authorList>
    </citation>
    <scope>NUCLEOTIDE SEQUENCE [LARGE SCALE GENOMIC DNA]</scope>
    <source>
        <strain evidence="8 9">DSM 25532</strain>
    </source>
</reference>
<organism evidence="8 9">
    <name type="scientific">Roseimicrobium gellanilyticum</name>
    <dbReference type="NCBI Taxonomy" id="748857"/>
    <lineage>
        <taxon>Bacteria</taxon>
        <taxon>Pseudomonadati</taxon>
        <taxon>Verrucomicrobiota</taxon>
        <taxon>Verrucomicrobiia</taxon>
        <taxon>Verrucomicrobiales</taxon>
        <taxon>Verrucomicrobiaceae</taxon>
        <taxon>Roseimicrobium</taxon>
    </lineage>
</organism>
<dbReference type="InterPro" id="IPR036942">
    <property type="entry name" value="Beta-barrel_TonB_sf"/>
</dbReference>
<evidence type="ECO:0000313" key="8">
    <source>
        <dbReference type="EMBL" id="RBP47324.1"/>
    </source>
</evidence>
<keyword evidence="8" id="KW-0675">Receptor</keyword>
<dbReference type="Proteomes" id="UP000253426">
    <property type="component" value="Unassembled WGS sequence"/>
</dbReference>
<comment type="subcellular location">
    <subcellularLocation>
        <location evidence="1 7">Cell outer membrane</location>
        <topology evidence="1 7">Multi-pass membrane protein</topology>
    </subcellularLocation>
</comment>